<keyword evidence="2" id="KW-0732">Signal</keyword>
<dbReference type="EMBL" id="FQXM01000005">
    <property type="protein sequence ID" value="SHH45028.1"/>
    <property type="molecule type" value="Genomic_DNA"/>
</dbReference>
<dbReference type="PROSITE" id="PS51257">
    <property type="entry name" value="PROKAR_LIPOPROTEIN"/>
    <property type="match status" value="1"/>
</dbReference>
<dbReference type="OrthoDB" id="55273at2"/>
<proteinExistence type="predicted"/>
<dbReference type="Proteomes" id="UP000184447">
    <property type="component" value="Unassembled WGS sequence"/>
</dbReference>
<sequence>MKKIIALVMSLTLMTSLVACGGGNSNTKNSNENAATPEVTEEADPTESTILGNANADKTLVVWTFTDEVKGMISDYYLKDNPDLPYNIEVVVVPTENYQTKLDPVLASGKNAPDVFTMEAAFVKKYIDSPFTMDLSKVGLEAKAGDTLPYVLDVAKDKDGVLKGLSWQGTPGAFFYRRSIAKEYLGVSEPDEVQALMNDFDGFIDVARTLDEKSGGKVHAISGTGDLTQVFYAAREHAWVENDTLVIDDKIKELFETAKILKDENLTTDAEQWSEAWFAGMSGDDVFGYLLPTWGLHYVLKTNAENATSGTSTSGDWGMVQGPSPYFWGGTWVGLREGTEMQEAAAQLVEYLTLNDDFLTAWAKNTGDFLSDQVVVDKIKGDFSEEFLAGQNHYDYFAEMAPKIDASKLQGSDYDIQALLGEQLIAYSNGEKDFDTAMEDFKAEVQNAFPTINVE</sequence>
<dbReference type="RefSeq" id="WP_073337498.1">
    <property type="nucleotide sequence ID" value="NZ_FQXM01000005.1"/>
</dbReference>
<dbReference type="PANTHER" id="PTHR43649:SF12">
    <property type="entry name" value="DIACETYLCHITOBIOSE BINDING PROTEIN DASA"/>
    <property type="match status" value="1"/>
</dbReference>
<feature type="region of interest" description="Disordered" evidence="1">
    <location>
        <begin position="22"/>
        <end position="46"/>
    </location>
</feature>
<gene>
    <name evidence="3" type="ORF">SAMN02745207_01170</name>
</gene>
<dbReference type="Pfam" id="PF01547">
    <property type="entry name" value="SBP_bac_1"/>
    <property type="match status" value="1"/>
</dbReference>
<evidence type="ECO:0000313" key="3">
    <source>
        <dbReference type="EMBL" id="SHH45028.1"/>
    </source>
</evidence>
<dbReference type="STRING" id="1121316.SAMN02745207_01170"/>
<evidence type="ECO:0000313" key="4">
    <source>
        <dbReference type="Proteomes" id="UP000184447"/>
    </source>
</evidence>
<keyword evidence="4" id="KW-1185">Reference proteome</keyword>
<organism evidence="3 4">
    <name type="scientific">Clostridium grantii DSM 8605</name>
    <dbReference type="NCBI Taxonomy" id="1121316"/>
    <lineage>
        <taxon>Bacteria</taxon>
        <taxon>Bacillati</taxon>
        <taxon>Bacillota</taxon>
        <taxon>Clostridia</taxon>
        <taxon>Eubacteriales</taxon>
        <taxon>Clostridiaceae</taxon>
        <taxon>Clostridium</taxon>
    </lineage>
</organism>
<dbReference type="InterPro" id="IPR006059">
    <property type="entry name" value="SBP"/>
</dbReference>
<dbReference type="PANTHER" id="PTHR43649">
    <property type="entry name" value="ARABINOSE-BINDING PROTEIN-RELATED"/>
    <property type="match status" value="1"/>
</dbReference>
<protein>
    <submittedName>
        <fullName evidence="3">ABC-type glycerol-3-phosphate transport system, substrate-binding protein</fullName>
    </submittedName>
</protein>
<dbReference type="Gene3D" id="3.40.190.10">
    <property type="entry name" value="Periplasmic binding protein-like II"/>
    <property type="match status" value="1"/>
</dbReference>
<dbReference type="AlphaFoldDB" id="A0A1M5T2V9"/>
<name>A0A1M5T2V9_9CLOT</name>
<feature type="chain" id="PRO_5038902491" evidence="2">
    <location>
        <begin position="22"/>
        <end position="455"/>
    </location>
</feature>
<evidence type="ECO:0000256" key="1">
    <source>
        <dbReference type="SAM" id="MobiDB-lite"/>
    </source>
</evidence>
<feature type="compositionally biased region" description="Polar residues" evidence="1">
    <location>
        <begin position="25"/>
        <end position="34"/>
    </location>
</feature>
<accession>A0A1M5T2V9</accession>
<dbReference type="SUPFAM" id="SSF53850">
    <property type="entry name" value="Periplasmic binding protein-like II"/>
    <property type="match status" value="1"/>
</dbReference>
<reference evidence="3 4" key="1">
    <citation type="submission" date="2016-11" db="EMBL/GenBank/DDBJ databases">
        <authorList>
            <person name="Jaros S."/>
            <person name="Januszkiewicz K."/>
            <person name="Wedrychowicz H."/>
        </authorList>
    </citation>
    <scope>NUCLEOTIDE SEQUENCE [LARGE SCALE GENOMIC DNA]</scope>
    <source>
        <strain evidence="3 4">DSM 8605</strain>
    </source>
</reference>
<dbReference type="InterPro" id="IPR050490">
    <property type="entry name" value="Bact_solute-bd_prot1"/>
</dbReference>
<feature type="signal peptide" evidence="2">
    <location>
        <begin position="1"/>
        <end position="21"/>
    </location>
</feature>
<evidence type="ECO:0000256" key="2">
    <source>
        <dbReference type="SAM" id="SignalP"/>
    </source>
</evidence>